<comment type="caution">
    <text evidence="1">The sequence shown here is derived from an EMBL/GenBank/DDBJ whole genome shotgun (WGS) entry which is preliminary data.</text>
</comment>
<sequence>MPTLHLFTGLKKLELVAMHHLPIDINHFAQCRLLKHLVLDGARCLAMPEYDTGQPSVDERPHPNLCALESLSVKCATCALDIVRELDLSSLRTLNVSRPLNIHVLQKLLTAAQALEHLSFTFMESEHSDFAGAYTTLPTLRFITITAFFPSRFLAHLPALLELSSGMLQNISLTLYMQIKFAAAAAHDIWGTLDTAQANNVSLRFLSIEKEHVLQKEDGQVFWSQFPIRKVGGQGKTMGIWWNGVQVT</sequence>
<reference evidence="1" key="2">
    <citation type="submission" date="2021-10" db="EMBL/GenBank/DDBJ databases">
        <title>Phylogenomics reveals ancestral predisposition of the termite-cultivated fungus Termitomyces towards a domesticated lifestyle.</title>
        <authorList>
            <person name="Auxier B."/>
            <person name="Grum-Grzhimaylo A."/>
            <person name="Cardenas M.E."/>
            <person name="Lodge J.D."/>
            <person name="Laessoe T."/>
            <person name="Pedersen O."/>
            <person name="Smith M.E."/>
            <person name="Kuyper T.W."/>
            <person name="Franco-Molano E.A."/>
            <person name="Baroni T.J."/>
            <person name="Aanen D.K."/>
        </authorList>
    </citation>
    <scope>NUCLEOTIDE SEQUENCE</scope>
    <source>
        <strain evidence="1">D49</strain>
    </source>
</reference>
<dbReference type="Proteomes" id="UP000717328">
    <property type="component" value="Unassembled WGS sequence"/>
</dbReference>
<reference evidence="1" key="1">
    <citation type="submission" date="2021-02" db="EMBL/GenBank/DDBJ databases">
        <authorList>
            <person name="Nieuwenhuis M."/>
            <person name="Van De Peppel L.J.J."/>
        </authorList>
    </citation>
    <scope>NUCLEOTIDE SEQUENCE</scope>
    <source>
        <strain evidence="1">D49</strain>
    </source>
</reference>
<name>A0A9P7FXK7_9AGAR</name>
<dbReference type="EMBL" id="JABCKI010005733">
    <property type="protein sequence ID" value="KAG5639051.1"/>
    <property type="molecule type" value="Genomic_DNA"/>
</dbReference>
<keyword evidence="2" id="KW-1185">Reference proteome</keyword>
<proteinExistence type="predicted"/>
<dbReference type="InterPro" id="IPR032675">
    <property type="entry name" value="LRR_dom_sf"/>
</dbReference>
<evidence type="ECO:0000313" key="2">
    <source>
        <dbReference type="Proteomes" id="UP000717328"/>
    </source>
</evidence>
<protein>
    <submittedName>
        <fullName evidence="1">Uncharacterized protein</fullName>
    </submittedName>
</protein>
<organism evidence="1 2">
    <name type="scientific">Sphagnurus paluster</name>
    <dbReference type="NCBI Taxonomy" id="117069"/>
    <lineage>
        <taxon>Eukaryota</taxon>
        <taxon>Fungi</taxon>
        <taxon>Dikarya</taxon>
        <taxon>Basidiomycota</taxon>
        <taxon>Agaricomycotina</taxon>
        <taxon>Agaricomycetes</taxon>
        <taxon>Agaricomycetidae</taxon>
        <taxon>Agaricales</taxon>
        <taxon>Tricholomatineae</taxon>
        <taxon>Lyophyllaceae</taxon>
        <taxon>Sphagnurus</taxon>
    </lineage>
</organism>
<gene>
    <name evidence="1" type="ORF">H0H81_007309</name>
</gene>
<accession>A0A9P7FXK7</accession>
<dbReference type="Gene3D" id="3.80.10.10">
    <property type="entry name" value="Ribonuclease Inhibitor"/>
    <property type="match status" value="1"/>
</dbReference>
<dbReference type="AlphaFoldDB" id="A0A9P7FXK7"/>
<dbReference type="SUPFAM" id="SSF52047">
    <property type="entry name" value="RNI-like"/>
    <property type="match status" value="1"/>
</dbReference>
<evidence type="ECO:0000313" key="1">
    <source>
        <dbReference type="EMBL" id="KAG5639051.1"/>
    </source>
</evidence>